<accession>E0IEC6</accession>
<organism evidence="10 11">
    <name type="scientific">Paenibacillus curdlanolyticus YK9</name>
    <dbReference type="NCBI Taxonomy" id="717606"/>
    <lineage>
        <taxon>Bacteria</taxon>
        <taxon>Bacillati</taxon>
        <taxon>Bacillota</taxon>
        <taxon>Bacilli</taxon>
        <taxon>Bacillales</taxon>
        <taxon>Paenibacillaceae</taxon>
        <taxon>Paenibacillus</taxon>
    </lineage>
</organism>
<proteinExistence type="inferred from homology"/>
<evidence type="ECO:0000259" key="9">
    <source>
        <dbReference type="Pfam" id="PF07195"/>
    </source>
</evidence>
<gene>
    <name evidence="10" type="ORF">PaecuDRAFT_4017</name>
</gene>
<dbReference type="Pfam" id="PF02465">
    <property type="entry name" value="FliD_N"/>
    <property type="match status" value="1"/>
</dbReference>
<dbReference type="PANTHER" id="PTHR30288:SF0">
    <property type="entry name" value="FLAGELLAR HOOK-ASSOCIATED PROTEIN 2"/>
    <property type="match status" value="1"/>
</dbReference>
<evidence type="ECO:0000256" key="6">
    <source>
        <dbReference type="ARBA" id="ARBA00033074"/>
    </source>
</evidence>
<dbReference type="GO" id="GO:0007155">
    <property type="term" value="P:cell adhesion"/>
    <property type="evidence" value="ECO:0007669"/>
    <property type="project" value="InterPro"/>
</dbReference>
<dbReference type="InterPro" id="IPR010809">
    <property type="entry name" value="FliD_C"/>
</dbReference>
<sequence length="309" mass="34399">MPMRLTGLTSGLDTESMVRELIKAEKMPVDKLLQKKQTIQWKMDDYKSMNLKLSSFRDSLSTARFSGDWSKSSSGVPLTDDEIVAKVKEMASKYNDMVSSLNTELDEEKYRDYQPLTSDQKAAMSESDISNWEAKAKSGSLRNDDVLGRAVKDLRGLTSTKLIGSDVNTSFDTLTEIGITTPAYMKGSADNGKLIVNETKLRAALATNRDDVIAMFSRQDAGAESGKGIFQRAYEIADKAITSITRKLYGGLTTAESLSQQIGKIDSKVTDMNERISKREDYYYRMFSNMEKAIANSNAQISWLQSQLG</sequence>
<evidence type="ECO:0000256" key="1">
    <source>
        <dbReference type="ARBA" id="ARBA00004365"/>
    </source>
</evidence>
<comment type="subcellular location">
    <subcellularLocation>
        <location evidence="1">Bacterial flagellum</location>
    </subcellularLocation>
</comment>
<evidence type="ECO:0000256" key="7">
    <source>
        <dbReference type="ARBA" id="ARBA00033192"/>
    </source>
</evidence>
<dbReference type="STRING" id="717606.PaecuDRAFT_4017"/>
<reference evidence="10 11" key="1">
    <citation type="submission" date="2010-07" db="EMBL/GenBank/DDBJ databases">
        <title>The draft genome of Paenibacillus curdlanolyticus YK9.</title>
        <authorList>
            <consortium name="US DOE Joint Genome Institute (JGI-PGF)"/>
            <person name="Lucas S."/>
            <person name="Copeland A."/>
            <person name="Lapidus A."/>
            <person name="Cheng J.-F."/>
            <person name="Bruce D."/>
            <person name="Goodwin L."/>
            <person name="Pitluck S."/>
            <person name="Land M.L."/>
            <person name="Hauser L."/>
            <person name="Chang Y.-J."/>
            <person name="Jeffries C."/>
            <person name="Anderson I.J."/>
            <person name="Johnson E."/>
            <person name="Loganathan U."/>
            <person name="Mulhopadhyay B."/>
            <person name="Kyrpides N."/>
            <person name="Woyke T.J."/>
        </authorList>
    </citation>
    <scope>NUCLEOTIDE SEQUENCE [LARGE SCALE GENOMIC DNA]</scope>
    <source>
        <strain evidence="10 11">YK9</strain>
    </source>
</reference>
<comment type="similarity">
    <text evidence="2">Belongs to the FliD family.</text>
</comment>
<evidence type="ECO:0000259" key="8">
    <source>
        <dbReference type="Pfam" id="PF02465"/>
    </source>
</evidence>
<dbReference type="RefSeq" id="WP_006040000.1">
    <property type="nucleotide sequence ID" value="NZ_AEDD01000012.1"/>
</dbReference>
<keyword evidence="5" id="KW-0975">Bacterial flagellum</keyword>
<dbReference type="EMBL" id="AEDD01000012">
    <property type="protein sequence ID" value="EFM09014.1"/>
    <property type="molecule type" value="Genomic_DNA"/>
</dbReference>
<evidence type="ECO:0000313" key="11">
    <source>
        <dbReference type="Proteomes" id="UP000005387"/>
    </source>
</evidence>
<dbReference type="InterPro" id="IPR040026">
    <property type="entry name" value="FliD"/>
</dbReference>
<keyword evidence="10" id="KW-0969">Cilium</keyword>
<dbReference type="Proteomes" id="UP000005387">
    <property type="component" value="Unassembled WGS sequence"/>
</dbReference>
<feature type="domain" description="Flagellar hook-associated protein 2 N-terminal" evidence="8">
    <location>
        <begin position="10"/>
        <end position="74"/>
    </location>
</feature>
<evidence type="ECO:0000313" key="10">
    <source>
        <dbReference type="EMBL" id="EFM09014.1"/>
    </source>
</evidence>
<dbReference type="eggNOG" id="COG1345">
    <property type="taxonomic scope" value="Bacteria"/>
</dbReference>
<evidence type="ECO:0000256" key="5">
    <source>
        <dbReference type="ARBA" id="ARBA00023143"/>
    </source>
</evidence>
<dbReference type="AlphaFoldDB" id="E0IEC6"/>
<dbReference type="GO" id="GO:0071973">
    <property type="term" value="P:bacterial-type flagellum-dependent cell motility"/>
    <property type="evidence" value="ECO:0007669"/>
    <property type="project" value="TreeGrafter"/>
</dbReference>
<keyword evidence="11" id="KW-1185">Reference proteome</keyword>
<evidence type="ECO:0000256" key="3">
    <source>
        <dbReference type="ARBA" id="ARBA00011255"/>
    </source>
</evidence>
<dbReference type="OrthoDB" id="9776025at2"/>
<dbReference type="Pfam" id="PF07195">
    <property type="entry name" value="FliD_C"/>
    <property type="match status" value="1"/>
</dbReference>
<dbReference type="PANTHER" id="PTHR30288">
    <property type="entry name" value="FLAGELLAR CAP/ASSEMBLY PROTEIN FLID"/>
    <property type="match status" value="1"/>
</dbReference>
<comment type="subunit">
    <text evidence="3">Homopentamer.</text>
</comment>
<feature type="domain" description="Flagellar hook-associated protein 2 C-terminal" evidence="9">
    <location>
        <begin position="80"/>
        <end position="298"/>
    </location>
</feature>
<protein>
    <recommendedName>
        <fullName evidence="7">Filament cap protein</fullName>
    </recommendedName>
    <alternativeName>
        <fullName evidence="6">Flagellar cap protein</fullName>
    </alternativeName>
</protein>
<dbReference type="GO" id="GO:0009424">
    <property type="term" value="C:bacterial-type flagellum hook"/>
    <property type="evidence" value="ECO:0007669"/>
    <property type="project" value="InterPro"/>
</dbReference>
<keyword evidence="4" id="KW-0175">Coiled coil</keyword>
<evidence type="ECO:0000256" key="4">
    <source>
        <dbReference type="ARBA" id="ARBA00023054"/>
    </source>
</evidence>
<evidence type="ECO:0000256" key="2">
    <source>
        <dbReference type="ARBA" id="ARBA00009764"/>
    </source>
</evidence>
<name>E0IEC6_9BACL</name>
<dbReference type="GO" id="GO:0009421">
    <property type="term" value="C:bacterial-type flagellum filament cap"/>
    <property type="evidence" value="ECO:0007669"/>
    <property type="project" value="InterPro"/>
</dbReference>
<keyword evidence="10" id="KW-0966">Cell projection</keyword>
<dbReference type="InterPro" id="IPR003481">
    <property type="entry name" value="FliD_N"/>
</dbReference>
<keyword evidence="10" id="KW-0282">Flagellum</keyword>